<keyword evidence="2" id="KW-1133">Transmembrane helix</keyword>
<dbReference type="AlphaFoldDB" id="C3XVI1"/>
<feature type="transmembrane region" description="Helical" evidence="2">
    <location>
        <begin position="368"/>
        <end position="388"/>
    </location>
</feature>
<feature type="transmembrane region" description="Helical" evidence="2">
    <location>
        <begin position="400"/>
        <end position="418"/>
    </location>
</feature>
<feature type="transmembrane region" description="Helical" evidence="2">
    <location>
        <begin position="138"/>
        <end position="157"/>
    </location>
</feature>
<gene>
    <name evidence="3" type="ORF">BRAFLDRAFT_104814</name>
</gene>
<dbReference type="InterPro" id="IPR037185">
    <property type="entry name" value="EmrE-like"/>
</dbReference>
<proteinExistence type="predicted"/>
<keyword evidence="2" id="KW-0812">Transmembrane</keyword>
<dbReference type="SUPFAM" id="SSF103481">
    <property type="entry name" value="Multidrug resistance efflux transporter EmrE"/>
    <property type="match status" value="1"/>
</dbReference>
<sequence length="432" mass="46972">MAGNSYRLLSAYRYLPLTLRHVYSAQQDEPTQDENSRESQMTAGERDPLLFPAETSSDSEFEDVNFQSSQTTAEQDSPFPGAVTGLDSDSGQEEEPETPSSIVGAVLVVLSAAVFALAERCLSLCKAAGAVTSHLLLLRSVSFFTLNLAAMTILAVVKSHVRQATGPDRSNLRVKSQLPMLIAVGMATTVATLLTSLSYLFDIPGESFQAFILTMTPTYTTTFSFFLTGDKFAAKKVWPMAVCFVGSFIYIVGVPKPESDKDTMQIKYIIVLFLPLVVSIAFVTARALLKNNVHPTTVVFSVQLTSILFLLPFTLRYVYGSLSYAYETLSYGNIFNYSTEIWVAMFGYIACHCTATYLLYFGLKYEKAGIVQVLLGGIIPFSLVLSYAMFGRVPFPSQTIGGAIIAIGVAALVGLTCWESPPCSGDVHVTVA</sequence>
<feature type="transmembrane region" description="Helical" evidence="2">
    <location>
        <begin position="178"/>
        <end position="201"/>
    </location>
</feature>
<feature type="transmembrane region" description="Helical" evidence="2">
    <location>
        <begin position="297"/>
        <end position="319"/>
    </location>
</feature>
<evidence type="ECO:0000256" key="2">
    <source>
        <dbReference type="SAM" id="Phobius"/>
    </source>
</evidence>
<accession>C3XVI1</accession>
<feature type="transmembrane region" description="Helical" evidence="2">
    <location>
        <begin position="207"/>
        <end position="228"/>
    </location>
</feature>
<dbReference type="PANTHER" id="PTHR22911:SF137">
    <property type="entry name" value="SOLUTE CARRIER FAMILY 35 MEMBER G2-RELATED"/>
    <property type="match status" value="1"/>
</dbReference>
<protein>
    <recommendedName>
        <fullName evidence="4">EamA domain-containing protein</fullName>
    </recommendedName>
</protein>
<keyword evidence="2" id="KW-0472">Membrane</keyword>
<feature type="region of interest" description="Disordered" evidence="1">
    <location>
        <begin position="25"/>
        <end position="98"/>
    </location>
</feature>
<reference evidence="3" key="1">
    <citation type="journal article" date="2008" name="Nature">
        <title>The amphioxus genome and the evolution of the chordate karyotype.</title>
        <authorList>
            <consortium name="US DOE Joint Genome Institute (JGI-PGF)"/>
            <person name="Putnam N.H."/>
            <person name="Butts T."/>
            <person name="Ferrier D.E.K."/>
            <person name="Furlong R.F."/>
            <person name="Hellsten U."/>
            <person name="Kawashima T."/>
            <person name="Robinson-Rechavi M."/>
            <person name="Shoguchi E."/>
            <person name="Terry A."/>
            <person name="Yu J.-K."/>
            <person name="Benito-Gutierrez E.L."/>
            <person name="Dubchak I."/>
            <person name="Garcia-Fernandez J."/>
            <person name="Gibson-Brown J.J."/>
            <person name="Grigoriev I.V."/>
            <person name="Horton A.C."/>
            <person name="de Jong P.J."/>
            <person name="Jurka J."/>
            <person name="Kapitonov V.V."/>
            <person name="Kohara Y."/>
            <person name="Kuroki Y."/>
            <person name="Lindquist E."/>
            <person name="Lucas S."/>
            <person name="Osoegawa K."/>
            <person name="Pennacchio L.A."/>
            <person name="Salamov A.A."/>
            <person name="Satou Y."/>
            <person name="Sauka-Spengler T."/>
            <person name="Schmutz J."/>
            <person name="Shin-I T."/>
            <person name="Toyoda A."/>
            <person name="Bronner-Fraser M."/>
            <person name="Fujiyama A."/>
            <person name="Holland L.Z."/>
            <person name="Holland P.W.H."/>
            <person name="Satoh N."/>
            <person name="Rokhsar D.S."/>
        </authorList>
    </citation>
    <scope>NUCLEOTIDE SEQUENCE [LARGE SCALE GENOMIC DNA]</scope>
    <source>
        <strain evidence="3">S238N-H82</strain>
        <tissue evidence="3">Testes</tissue>
    </source>
</reference>
<dbReference type="PANTHER" id="PTHR22911">
    <property type="entry name" value="ACYL-MALONYL CONDENSING ENZYME-RELATED"/>
    <property type="match status" value="1"/>
</dbReference>
<organism>
    <name type="scientific">Branchiostoma floridae</name>
    <name type="common">Florida lancelet</name>
    <name type="synonym">Amphioxus</name>
    <dbReference type="NCBI Taxonomy" id="7739"/>
    <lineage>
        <taxon>Eukaryota</taxon>
        <taxon>Metazoa</taxon>
        <taxon>Chordata</taxon>
        <taxon>Cephalochordata</taxon>
        <taxon>Leptocardii</taxon>
        <taxon>Amphioxiformes</taxon>
        <taxon>Branchiostomatidae</taxon>
        <taxon>Branchiostoma</taxon>
    </lineage>
</organism>
<evidence type="ECO:0000256" key="1">
    <source>
        <dbReference type="SAM" id="MobiDB-lite"/>
    </source>
</evidence>
<feature type="transmembrane region" description="Helical" evidence="2">
    <location>
        <begin position="339"/>
        <end position="361"/>
    </location>
</feature>
<dbReference type="InParanoid" id="C3XVI1"/>
<name>C3XVI1_BRAFL</name>
<feature type="compositionally biased region" description="Polar residues" evidence="1">
    <location>
        <begin position="65"/>
        <end position="75"/>
    </location>
</feature>
<evidence type="ECO:0000313" key="3">
    <source>
        <dbReference type="EMBL" id="EEN68107.1"/>
    </source>
</evidence>
<evidence type="ECO:0008006" key="4">
    <source>
        <dbReference type="Google" id="ProtNLM"/>
    </source>
</evidence>
<feature type="transmembrane region" description="Helical" evidence="2">
    <location>
        <begin position="237"/>
        <end position="254"/>
    </location>
</feature>
<dbReference type="EMBL" id="GG666468">
    <property type="protein sequence ID" value="EEN68107.1"/>
    <property type="molecule type" value="Genomic_DNA"/>
</dbReference>
<feature type="transmembrane region" description="Helical" evidence="2">
    <location>
        <begin position="266"/>
        <end position="285"/>
    </location>
</feature>